<dbReference type="SUPFAM" id="SSF52058">
    <property type="entry name" value="L domain-like"/>
    <property type="match status" value="1"/>
</dbReference>
<accession>A0A9Q0HWU5</accession>
<dbReference type="PANTHER" id="PTHR48059">
    <property type="entry name" value="POLYGALACTURONASE INHIBITOR 1"/>
    <property type="match status" value="1"/>
</dbReference>
<dbReference type="InterPro" id="IPR051848">
    <property type="entry name" value="PGIP"/>
</dbReference>
<dbReference type="FunFam" id="3.80.10.10:FF:000041">
    <property type="entry name" value="LRR receptor-like serine/threonine-protein kinase ERECTA"/>
    <property type="match status" value="1"/>
</dbReference>
<keyword evidence="2" id="KW-0433">Leucine-rich repeat</keyword>
<dbReference type="OrthoDB" id="564617at2759"/>
<dbReference type="Pfam" id="PF13855">
    <property type="entry name" value="LRR_8"/>
    <property type="match status" value="1"/>
</dbReference>
<proteinExistence type="predicted"/>
<dbReference type="AlphaFoldDB" id="A0A9Q0HWU5"/>
<organism evidence="7 8">
    <name type="scientific">Rhynchospora breviuscula</name>
    <dbReference type="NCBI Taxonomy" id="2022672"/>
    <lineage>
        <taxon>Eukaryota</taxon>
        <taxon>Viridiplantae</taxon>
        <taxon>Streptophyta</taxon>
        <taxon>Embryophyta</taxon>
        <taxon>Tracheophyta</taxon>
        <taxon>Spermatophyta</taxon>
        <taxon>Magnoliopsida</taxon>
        <taxon>Liliopsida</taxon>
        <taxon>Poales</taxon>
        <taxon>Cyperaceae</taxon>
        <taxon>Cyperoideae</taxon>
        <taxon>Rhynchosporeae</taxon>
        <taxon>Rhynchospora</taxon>
    </lineage>
</organism>
<protein>
    <recommendedName>
        <fullName evidence="9">Leucine-rich repeat-containing N-terminal plant-type domain-containing protein</fullName>
    </recommendedName>
</protein>
<dbReference type="InterPro" id="IPR032675">
    <property type="entry name" value="LRR_dom_sf"/>
</dbReference>
<evidence type="ECO:0000256" key="3">
    <source>
        <dbReference type="ARBA" id="ARBA00022729"/>
    </source>
</evidence>
<gene>
    <name evidence="7" type="ORF">LUZ63_001206</name>
</gene>
<dbReference type="Proteomes" id="UP001151287">
    <property type="component" value="Unassembled WGS sequence"/>
</dbReference>
<evidence type="ECO:0008006" key="9">
    <source>
        <dbReference type="Google" id="ProtNLM"/>
    </source>
</evidence>
<keyword evidence="5" id="KW-0325">Glycoprotein</keyword>
<dbReference type="InterPro" id="IPR001611">
    <property type="entry name" value="Leu-rich_rpt"/>
</dbReference>
<evidence type="ECO:0000256" key="2">
    <source>
        <dbReference type="ARBA" id="ARBA00022614"/>
    </source>
</evidence>
<evidence type="ECO:0000256" key="4">
    <source>
        <dbReference type="ARBA" id="ARBA00022737"/>
    </source>
</evidence>
<keyword evidence="8" id="KW-1185">Reference proteome</keyword>
<feature type="signal peptide" evidence="6">
    <location>
        <begin position="1"/>
        <end position="19"/>
    </location>
</feature>
<comment type="caution">
    <text evidence="7">The sequence shown here is derived from an EMBL/GenBank/DDBJ whole genome shotgun (WGS) entry which is preliminary data.</text>
</comment>
<dbReference type="Gene3D" id="3.80.10.10">
    <property type="entry name" value="Ribonuclease Inhibitor"/>
    <property type="match status" value="1"/>
</dbReference>
<dbReference type="PANTHER" id="PTHR48059:SF23">
    <property type="entry name" value="LEUCINE-RICH REPEAT-CONTAINING N-TERMINAL PLANT-TYPE DOMAIN-CONTAINING PROTEIN"/>
    <property type="match status" value="1"/>
</dbReference>
<name>A0A9Q0HWU5_9POAL</name>
<feature type="chain" id="PRO_5040400460" description="Leucine-rich repeat-containing N-terminal plant-type domain-containing protein" evidence="6">
    <location>
        <begin position="20"/>
        <end position="338"/>
    </location>
</feature>
<keyword evidence="3 6" id="KW-0732">Signal</keyword>
<evidence type="ECO:0000313" key="8">
    <source>
        <dbReference type="Proteomes" id="UP001151287"/>
    </source>
</evidence>
<sequence>MSIIFFVLFLLCCTSSVLSVKDDEKVLLKIKKQLGDPDSLSWWVKGFDYCDASANTGPDFSYITCTDTGRVRSILLQNLNVNAPFPDAICDLTDVQDLLLNNDPGLYGPIPSCITQLSNLWEVIITDTSFSGPVPSFYNNPNLLFINLASNHLSGTIPSSFSALPKLISLDLSGNYLTGSIPPQLVHTSSPSLVLSNNSLTGELPKCYGWVDFSVIDVGGNQLIGDASFLFGRQKKAVNIVLANNEFEFDLSNLGCTSLIYRSTDSVGSYLREVTWGDSVLQFLQTIHAFVGTRSHLAPLQHRHQHFNSRPPVPVQYKFDRKTHLSCNVLFVMYQNKR</sequence>
<evidence type="ECO:0000256" key="1">
    <source>
        <dbReference type="ARBA" id="ARBA00004196"/>
    </source>
</evidence>
<reference evidence="7" key="1">
    <citation type="journal article" date="2022" name="Cell">
        <title>Repeat-based holocentromeres influence genome architecture and karyotype evolution.</title>
        <authorList>
            <person name="Hofstatter P.G."/>
            <person name="Thangavel G."/>
            <person name="Lux T."/>
            <person name="Neumann P."/>
            <person name="Vondrak T."/>
            <person name="Novak P."/>
            <person name="Zhang M."/>
            <person name="Costa L."/>
            <person name="Castellani M."/>
            <person name="Scott A."/>
            <person name="Toegelov H."/>
            <person name="Fuchs J."/>
            <person name="Mata-Sucre Y."/>
            <person name="Dias Y."/>
            <person name="Vanzela A.L.L."/>
            <person name="Huettel B."/>
            <person name="Almeida C.C.S."/>
            <person name="Simkova H."/>
            <person name="Souza G."/>
            <person name="Pedrosa-Harand A."/>
            <person name="Macas J."/>
            <person name="Mayer K.F.X."/>
            <person name="Houben A."/>
            <person name="Marques A."/>
        </authorList>
    </citation>
    <scope>NUCLEOTIDE SEQUENCE</scope>
    <source>
        <strain evidence="7">RhyBre1mFocal</strain>
    </source>
</reference>
<dbReference type="EMBL" id="JAMQYH010000001">
    <property type="protein sequence ID" value="KAJ1701427.1"/>
    <property type="molecule type" value="Genomic_DNA"/>
</dbReference>
<evidence type="ECO:0000256" key="6">
    <source>
        <dbReference type="SAM" id="SignalP"/>
    </source>
</evidence>
<evidence type="ECO:0000256" key="5">
    <source>
        <dbReference type="ARBA" id="ARBA00023180"/>
    </source>
</evidence>
<keyword evidence="4" id="KW-0677">Repeat</keyword>
<evidence type="ECO:0000313" key="7">
    <source>
        <dbReference type="EMBL" id="KAJ1701427.1"/>
    </source>
</evidence>
<comment type="subcellular location">
    <subcellularLocation>
        <location evidence="1">Cell envelope</location>
    </subcellularLocation>
</comment>